<dbReference type="Gramene" id="TraesLAC5D03G03179100.1">
    <property type="protein sequence ID" value="TraesLAC5D03G03179100.1"/>
    <property type="gene ID" value="TraesLAC5D03G03179100"/>
</dbReference>
<dbReference type="Gramene" id="TraesJUL5D03G03248360.1">
    <property type="protein sequence ID" value="TraesJUL5D03G03248360.1"/>
    <property type="gene ID" value="TraesJUL5D03G03248360"/>
</dbReference>
<dbReference type="Pfam" id="PF00646">
    <property type="entry name" value="F-box"/>
    <property type="match status" value="1"/>
</dbReference>
<dbReference type="Gramene" id="TraesNOR5D03G03253320.2">
    <property type="protein sequence ID" value="TraesNOR5D03G03253320.2"/>
    <property type="gene ID" value="TraesNOR5D03G03253320"/>
</dbReference>
<dbReference type="Gramene" id="TraesSTA5D03G03214180.2">
    <property type="protein sequence ID" value="TraesSTA5D03G03214180.2"/>
    <property type="gene ID" value="TraesSTA5D03G03214180"/>
</dbReference>
<gene>
    <name evidence="3" type="primary">LOC123123745</name>
</gene>
<reference evidence="3" key="1">
    <citation type="submission" date="2018-08" db="EMBL/GenBank/DDBJ databases">
        <authorList>
            <person name="Rossello M."/>
        </authorList>
    </citation>
    <scope>NUCLEOTIDE SEQUENCE [LARGE SCALE GENOMIC DNA]</scope>
    <source>
        <strain evidence="3">cv. Chinese Spring</strain>
    </source>
</reference>
<accession>A0A3B6N2K4</accession>
<name>A0A3B6N2K4_WHEAT</name>
<dbReference type="Gramene" id="TraesRN5D0101189000.2">
    <property type="protein sequence ID" value="TraesRN5D0101189000.2"/>
    <property type="gene ID" value="TraesRN5D0101189000"/>
</dbReference>
<dbReference type="RefSeq" id="XP_044400277.1">
    <property type="nucleotide sequence ID" value="XM_044544342.1"/>
</dbReference>
<dbReference type="InterPro" id="IPR001810">
    <property type="entry name" value="F-box_dom"/>
</dbReference>
<dbReference type="Gramene" id="TraesWEE_scaffold_080935_01G000200.1">
    <property type="protein sequence ID" value="TraesWEE_scaffold_080935_01G000200.1"/>
    <property type="gene ID" value="TraesWEE_scaffold_080935_01G000200"/>
</dbReference>
<evidence type="ECO:0000259" key="2">
    <source>
        <dbReference type="Pfam" id="PF23635"/>
    </source>
</evidence>
<dbReference type="Gramene" id="TraesCS5D03G1153300.1">
    <property type="protein sequence ID" value="TraesCS5D03G1153300.1.CDS"/>
    <property type="gene ID" value="TraesCS5D03G1153300"/>
</dbReference>
<dbReference type="SMR" id="A0A3B6N2K4"/>
<feature type="domain" description="F-box protein AT5G49610-like beta-propeller" evidence="2">
    <location>
        <begin position="137"/>
        <end position="390"/>
    </location>
</feature>
<dbReference type="GeneID" id="123123745"/>
<proteinExistence type="predicted"/>
<dbReference type="STRING" id="4565.A0A3B6N2K4"/>
<dbReference type="InterPro" id="IPR056594">
    <property type="entry name" value="AT5G49610-like_b-prop"/>
</dbReference>
<dbReference type="Gramene" id="TraesCS5D02G528700.1">
    <property type="protein sequence ID" value="TraesCS5D02G528700.1"/>
    <property type="gene ID" value="TraesCS5D02G528700"/>
</dbReference>
<evidence type="ECO:0000259" key="1">
    <source>
        <dbReference type="Pfam" id="PF00646"/>
    </source>
</evidence>
<dbReference type="AlphaFoldDB" id="A0A3B6N2K4"/>
<dbReference type="Gramene" id="TraesMAC5D03G03222160.1">
    <property type="protein sequence ID" value="TraesMAC5D03G03222160.1"/>
    <property type="gene ID" value="TraesMAC5D03G03222160"/>
</dbReference>
<protein>
    <submittedName>
        <fullName evidence="3">Uncharacterized protein</fullName>
    </submittedName>
</protein>
<dbReference type="OrthoDB" id="645239at2759"/>
<dbReference type="InterPro" id="IPR036047">
    <property type="entry name" value="F-box-like_dom_sf"/>
</dbReference>
<dbReference type="EnsemblPlants" id="TraesCS5D02G528700.1">
    <property type="protein sequence ID" value="TraesCS5D02G528700.1"/>
    <property type="gene ID" value="TraesCS5D02G528700"/>
</dbReference>
<dbReference type="PANTHER" id="PTHR33207">
    <property type="entry name" value="F-BOX DOMAIN CONTAINING PROTEIN-RELATED"/>
    <property type="match status" value="1"/>
</dbReference>
<feature type="domain" description="F-box" evidence="1">
    <location>
        <begin position="17"/>
        <end position="59"/>
    </location>
</feature>
<dbReference type="Pfam" id="PF23635">
    <property type="entry name" value="Beta-prop_AT5G49610-like"/>
    <property type="match status" value="1"/>
</dbReference>
<organism evidence="3">
    <name type="scientific">Triticum aestivum</name>
    <name type="common">Wheat</name>
    <dbReference type="NCBI Taxonomy" id="4565"/>
    <lineage>
        <taxon>Eukaryota</taxon>
        <taxon>Viridiplantae</taxon>
        <taxon>Streptophyta</taxon>
        <taxon>Embryophyta</taxon>
        <taxon>Tracheophyta</taxon>
        <taxon>Spermatophyta</taxon>
        <taxon>Magnoliopsida</taxon>
        <taxon>Liliopsida</taxon>
        <taxon>Poales</taxon>
        <taxon>Poaceae</taxon>
        <taxon>BOP clade</taxon>
        <taxon>Pooideae</taxon>
        <taxon>Triticodae</taxon>
        <taxon>Triticeae</taxon>
        <taxon>Triticinae</taxon>
        <taxon>Triticum</taxon>
    </lineage>
</organism>
<evidence type="ECO:0000313" key="3">
    <source>
        <dbReference type="EnsemblPlants" id="TraesCS5D02G528700.1"/>
    </source>
</evidence>
<keyword evidence="4" id="KW-1185">Reference proteome</keyword>
<sequence length="477" mass="53853">MASPPSPPPPPPAPTTIFDLGDDLLRQILLRLPALPILVRAACACRAFRRAARTFPSFRRSFRERHAPPVLALFLEPNMEVVPLHPCPWRRRDPDLVAADFFDVRHGDALSSGWKINSETPSSGGYLILDNWSEGAQRGAAYSPLTQVLDLFLDLPPVGKIYLEFYTLLPEDGRRPSRVVCVRVDGQRAERAAVFSSDTMEWQIFPETTLQLTVSDRLRASGVVHGLVYWRGWMYDQIVVLDTATFQFSLIDLPTPLKPELGESTYKLGETKDGKLCIVDIKDNTIVSWFLDNGSVIERWISYKNFPLRPIVRELTGCSMEEEDYCNVNVDLVAVIDGFVYICIFYLKDTEYCESYLSICLETSDMCELYNGAYRHNEAAHPYVMAWPPSLVQSKQEESETEDDDPKDTEETSSVLIAALQSFSHALMNADKEKEIVAELDAFLRPTEDGKGSLISRIATLDAKMTTVRNRILRISE</sequence>
<reference evidence="3" key="2">
    <citation type="submission" date="2018-10" db="UniProtKB">
        <authorList>
            <consortium name="EnsemblPlants"/>
        </authorList>
    </citation>
    <scope>IDENTIFICATION</scope>
</reference>
<dbReference type="KEGG" id="taes:123123745"/>
<evidence type="ECO:0000313" key="4">
    <source>
        <dbReference type="Proteomes" id="UP000019116"/>
    </source>
</evidence>
<dbReference type="Proteomes" id="UP000019116">
    <property type="component" value="Chromosome 5D"/>
</dbReference>
<dbReference type="OMA" id="IDHIDTH"/>
<dbReference type="SUPFAM" id="SSF81383">
    <property type="entry name" value="F-box domain"/>
    <property type="match status" value="1"/>
</dbReference>